<protein>
    <submittedName>
        <fullName evidence="2">GNAT family N-acetyltransferase</fullName>
    </submittedName>
</protein>
<proteinExistence type="predicted"/>
<dbReference type="PROSITE" id="PS51186">
    <property type="entry name" value="GNAT"/>
    <property type="match status" value="1"/>
</dbReference>
<dbReference type="AlphaFoldDB" id="A0A2N3I7J6"/>
<sequence>MITLKPLSPENLPSFYKWIKDEEAIIYSLSVFQGMKTDQQIEDWYAQAIKDKRNSNHGIFVDGVFVGYAGISGISNINKSGEYFIFIGDKSYWGKGIGTQVTQKIVKMGFEELGLNRIMLTVSVPNVAGVKAYERAGFILEGRYREAAFRNGGYHDKLVMSVLKSEWKP</sequence>
<accession>A0A2N3I7J6</accession>
<organism evidence="2 3">
    <name type="scientific">Labilibaculum manganireducens</name>
    <dbReference type="NCBI Taxonomy" id="1940525"/>
    <lineage>
        <taxon>Bacteria</taxon>
        <taxon>Pseudomonadati</taxon>
        <taxon>Bacteroidota</taxon>
        <taxon>Bacteroidia</taxon>
        <taxon>Marinilabiliales</taxon>
        <taxon>Marinifilaceae</taxon>
        <taxon>Labilibaculum</taxon>
    </lineage>
</organism>
<dbReference type="RefSeq" id="WP_101310056.1">
    <property type="nucleotide sequence ID" value="NZ_MVDE01000016.1"/>
</dbReference>
<dbReference type="InterPro" id="IPR000182">
    <property type="entry name" value="GNAT_dom"/>
</dbReference>
<dbReference type="GO" id="GO:0016747">
    <property type="term" value="F:acyltransferase activity, transferring groups other than amino-acyl groups"/>
    <property type="evidence" value="ECO:0007669"/>
    <property type="project" value="InterPro"/>
</dbReference>
<keyword evidence="3" id="KW-1185">Reference proteome</keyword>
<dbReference type="SUPFAM" id="SSF55729">
    <property type="entry name" value="Acyl-CoA N-acyltransferases (Nat)"/>
    <property type="match status" value="1"/>
</dbReference>
<dbReference type="Pfam" id="PF13302">
    <property type="entry name" value="Acetyltransf_3"/>
    <property type="match status" value="1"/>
</dbReference>
<dbReference type="Gene3D" id="3.40.630.30">
    <property type="match status" value="1"/>
</dbReference>
<evidence type="ECO:0000313" key="3">
    <source>
        <dbReference type="Proteomes" id="UP000233618"/>
    </source>
</evidence>
<dbReference type="EMBL" id="MVDE01000016">
    <property type="protein sequence ID" value="PKQ66277.1"/>
    <property type="molecule type" value="Genomic_DNA"/>
</dbReference>
<feature type="domain" description="N-acetyltransferase" evidence="1">
    <location>
        <begin position="2"/>
        <end position="165"/>
    </location>
</feature>
<dbReference type="CDD" id="cd04301">
    <property type="entry name" value="NAT_SF"/>
    <property type="match status" value="1"/>
</dbReference>
<dbReference type="Proteomes" id="UP000233618">
    <property type="component" value="Unassembled WGS sequence"/>
</dbReference>
<comment type="caution">
    <text evidence="2">The sequence shown here is derived from an EMBL/GenBank/DDBJ whole genome shotgun (WGS) entry which is preliminary data.</text>
</comment>
<keyword evidence="2" id="KW-0808">Transferase</keyword>
<dbReference type="InterPro" id="IPR016181">
    <property type="entry name" value="Acyl_CoA_acyltransferase"/>
</dbReference>
<reference evidence="2 3" key="1">
    <citation type="journal article" date="2017" name="Front. Microbiol.">
        <title>Labilibaculum manganireducens gen. nov., sp. nov. and Labilibaculum filiforme sp. nov., Novel Bacteroidetes Isolated from Subsurface Sediments of the Baltic Sea.</title>
        <authorList>
            <person name="Vandieken V."/>
            <person name="Marshall I.P."/>
            <person name="Niemann H."/>
            <person name="Engelen B."/>
            <person name="Cypionka H."/>
        </authorList>
    </citation>
    <scope>NUCLEOTIDE SEQUENCE [LARGE SCALE GENOMIC DNA]</scope>
    <source>
        <strain evidence="2 3">59.10-2M</strain>
    </source>
</reference>
<dbReference type="PANTHER" id="PTHR43415:SF3">
    <property type="entry name" value="GNAT-FAMILY ACETYLTRANSFERASE"/>
    <property type="match status" value="1"/>
</dbReference>
<evidence type="ECO:0000259" key="1">
    <source>
        <dbReference type="PROSITE" id="PS51186"/>
    </source>
</evidence>
<name>A0A2N3I7J6_9BACT</name>
<gene>
    <name evidence="2" type="ORF">BZG01_11845</name>
</gene>
<evidence type="ECO:0000313" key="2">
    <source>
        <dbReference type="EMBL" id="PKQ66277.1"/>
    </source>
</evidence>
<dbReference type="PANTHER" id="PTHR43415">
    <property type="entry name" value="SPERMIDINE N(1)-ACETYLTRANSFERASE"/>
    <property type="match status" value="1"/>
</dbReference>